<evidence type="ECO:0000256" key="2">
    <source>
        <dbReference type="ARBA" id="ARBA00012528"/>
    </source>
</evidence>
<dbReference type="PANTHER" id="PTHR45138">
    <property type="entry name" value="REGULATORY COMPONENTS OF SENSORY TRANSDUCTION SYSTEM"/>
    <property type="match status" value="1"/>
</dbReference>
<dbReference type="FunFam" id="3.30.70.270:FF:000001">
    <property type="entry name" value="Diguanylate cyclase domain protein"/>
    <property type="match status" value="1"/>
</dbReference>
<dbReference type="Pfam" id="PF00990">
    <property type="entry name" value="GGDEF"/>
    <property type="match status" value="1"/>
</dbReference>
<dbReference type="NCBIfam" id="TIGR00254">
    <property type="entry name" value="GGDEF"/>
    <property type="match status" value="1"/>
</dbReference>
<keyword evidence="7" id="KW-1185">Reference proteome</keyword>
<dbReference type="EC" id="2.7.7.65" evidence="2"/>
<evidence type="ECO:0000313" key="6">
    <source>
        <dbReference type="EMBL" id="NDV89768.1"/>
    </source>
</evidence>
<comment type="cofactor">
    <cofactor evidence="1">
        <name>Mg(2+)</name>
        <dbReference type="ChEBI" id="CHEBI:18420"/>
    </cofactor>
</comment>
<dbReference type="InterPro" id="IPR029787">
    <property type="entry name" value="Nucleotide_cyclase"/>
</dbReference>
<protein>
    <recommendedName>
        <fullName evidence="2">diguanylate cyclase</fullName>
        <ecNumber evidence="2">2.7.7.65</ecNumber>
    </recommendedName>
</protein>
<dbReference type="Pfam" id="PF20975">
    <property type="entry name" value="DGCcoil"/>
    <property type="match status" value="1"/>
</dbReference>
<evidence type="ECO:0000259" key="5">
    <source>
        <dbReference type="PROSITE" id="PS50887"/>
    </source>
</evidence>
<dbReference type="CDD" id="cd01949">
    <property type="entry name" value="GGDEF"/>
    <property type="match status" value="1"/>
</dbReference>
<gene>
    <name evidence="6" type="ORF">GTH32_00970</name>
</gene>
<dbReference type="RefSeq" id="WP_163083364.1">
    <property type="nucleotide sequence ID" value="NZ_JAAAWN010000001.1"/>
</dbReference>
<dbReference type="SMART" id="SM00267">
    <property type="entry name" value="GGDEF"/>
    <property type="match status" value="1"/>
</dbReference>
<dbReference type="InterPro" id="IPR048516">
    <property type="entry name" value="DGCcoil"/>
</dbReference>
<organism evidence="6 7">
    <name type="scientific">Alteromonas profundi</name>
    <dbReference type="NCBI Taxonomy" id="2696062"/>
    <lineage>
        <taxon>Bacteria</taxon>
        <taxon>Pseudomonadati</taxon>
        <taxon>Pseudomonadota</taxon>
        <taxon>Gammaproteobacteria</taxon>
        <taxon>Alteromonadales</taxon>
        <taxon>Alteromonadaceae</taxon>
        <taxon>Alteromonas/Salinimonas group</taxon>
        <taxon>Alteromonas</taxon>
    </lineage>
</organism>
<comment type="catalytic activity">
    <reaction evidence="3">
        <text>2 GTP = 3',3'-c-di-GMP + 2 diphosphate</text>
        <dbReference type="Rhea" id="RHEA:24898"/>
        <dbReference type="ChEBI" id="CHEBI:33019"/>
        <dbReference type="ChEBI" id="CHEBI:37565"/>
        <dbReference type="ChEBI" id="CHEBI:58805"/>
        <dbReference type="EC" id="2.7.7.65"/>
    </reaction>
</comment>
<dbReference type="Proteomes" id="UP000470213">
    <property type="component" value="Unassembled WGS sequence"/>
</dbReference>
<dbReference type="PANTHER" id="PTHR45138:SF9">
    <property type="entry name" value="DIGUANYLATE CYCLASE DGCM-RELATED"/>
    <property type="match status" value="1"/>
</dbReference>
<dbReference type="SUPFAM" id="SSF55073">
    <property type="entry name" value="Nucleotide cyclase"/>
    <property type="match status" value="1"/>
</dbReference>
<dbReference type="PROSITE" id="PS50887">
    <property type="entry name" value="GGDEF"/>
    <property type="match status" value="1"/>
</dbReference>
<evidence type="ECO:0000313" key="7">
    <source>
        <dbReference type="Proteomes" id="UP000470213"/>
    </source>
</evidence>
<dbReference type="InterPro" id="IPR050469">
    <property type="entry name" value="Diguanylate_Cyclase"/>
</dbReference>
<evidence type="ECO:0000256" key="1">
    <source>
        <dbReference type="ARBA" id="ARBA00001946"/>
    </source>
</evidence>
<dbReference type="EMBL" id="JAAAWN010000001">
    <property type="protein sequence ID" value="NDV89768.1"/>
    <property type="molecule type" value="Genomic_DNA"/>
</dbReference>
<dbReference type="AlphaFoldDB" id="A0A7X5LI56"/>
<evidence type="ECO:0000256" key="3">
    <source>
        <dbReference type="ARBA" id="ARBA00034247"/>
    </source>
</evidence>
<name>A0A7X5LI56_9ALTE</name>
<feature type="domain" description="GGDEF" evidence="5">
    <location>
        <begin position="373"/>
        <end position="503"/>
    </location>
</feature>
<comment type="caution">
    <text evidence="6">The sequence shown here is derived from an EMBL/GenBank/DDBJ whole genome shotgun (WGS) entry which is preliminary data.</text>
</comment>
<feature type="coiled-coil region" evidence="4">
    <location>
        <begin position="315"/>
        <end position="342"/>
    </location>
</feature>
<dbReference type="InterPro" id="IPR043128">
    <property type="entry name" value="Rev_trsase/Diguanyl_cyclase"/>
</dbReference>
<proteinExistence type="predicted"/>
<keyword evidence="4" id="KW-0175">Coiled coil</keyword>
<evidence type="ECO:0000256" key="4">
    <source>
        <dbReference type="SAM" id="Coils"/>
    </source>
</evidence>
<sequence length="503" mass="56759">MDAKQVNSYKQQNSLLSQFIVRLSAFYEGFSSDIDKELIVLRRHLSGTPNFTLATVSINKLNRAIQHQEVTLNKYASSTVAKLESAIKALQKAVFDDEQLKKKATEQLIALNQPTGDIFSLYRLFQHAIDLHQNALAAKLTPSLPPQDEGREAAKIANPLYQSILAELNQLIESYAQKRSDDPQLIDIKARLSQGMDEDGLLKSCVVVLRMIVQDAMSEASLTGKVIQGLHSSLDKVSSDLQLSVEDSRSQYEQRKASSAEIQSHIENIEEAVHHSESFESLKEYTQFSVKHIANTLSQQSKNDSEGHAHLLELLSSMQTQITKLQRQTQTYKKRLAEQVKQNQTDPLTRLPNRQAYNEKLNHAYQQWQKSGQNLAVAVVDIDNFKRINDKFGHAAGDRTLQVVGRHLKQHLSPGDFIARWGGEEFVLLLPDVSNKQLTDRLETIRSSLAQLPFKFKQEKVTITASFGATQFKQGDTPDTVFERADSFLYKAKREGRNQIVSD</sequence>
<accession>A0A7X5LI56</accession>
<dbReference type="Gene3D" id="3.30.70.270">
    <property type="match status" value="1"/>
</dbReference>
<reference evidence="6 7" key="1">
    <citation type="submission" date="2020-01" db="EMBL/GenBank/DDBJ databases">
        <authorList>
            <person name="Chen J."/>
            <person name="Zhu S."/>
            <person name="Yang J."/>
        </authorList>
    </citation>
    <scope>NUCLEOTIDE SEQUENCE [LARGE SCALE GENOMIC DNA]</scope>
    <source>
        <strain evidence="6 7">345S023</strain>
    </source>
</reference>
<dbReference type="InterPro" id="IPR000160">
    <property type="entry name" value="GGDEF_dom"/>
</dbReference>
<dbReference type="GO" id="GO:0052621">
    <property type="term" value="F:diguanylate cyclase activity"/>
    <property type="evidence" value="ECO:0007669"/>
    <property type="project" value="UniProtKB-EC"/>
</dbReference>